<name>A0AA45WJF6_9BACL</name>
<dbReference type="EMBL" id="FXTU01000001">
    <property type="protein sequence ID" value="SMP03162.1"/>
    <property type="molecule type" value="Genomic_DNA"/>
</dbReference>
<dbReference type="InterPro" id="IPR036491">
    <property type="entry name" value="YugN-like_sf"/>
</dbReference>
<comment type="caution">
    <text evidence="1">The sequence shown here is derived from an EMBL/GenBank/DDBJ whole genome shotgun (WGS) entry which is preliminary data.</text>
</comment>
<dbReference type="AlphaFoldDB" id="A0AA45WJF6"/>
<evidence type="ECO:0000313" key="2">
    <source>
        <dbReference type="Proteomes" id="UP001157946"/>
    </source>
</evidence>
<evidence type="ECO:0000313" key="1">
    <source>
        <dbReference type="EMBL" id="SMP03162.1"/>
    </source>
</evidence>
<dbReference type="SUPFAM" id="SSF160755">
    <property type="entry name" value="YugN-like"/>
    <property type="match status" value="1"/>
</dbReference>
<organism evidence="1 2">
    <name type="scientific">Laceyella tengchongensis</name>
    <dbReference type="NCBI Taxonomy" id="574699"/>
    <lineage>
        <taxon>Bacteria</taxon>
        <taxon>Bacillati</taxon>
        <taxon>Bacillota</taxon>
        <taxon>Bacilli</taxon>
        <taxon>Bacillales</taxon>
        <taxon>Thermoactinomycetaceae</taxon>
        <taxon>Laceyella</taxon>
    </lineage>
</organism>
<accession>A0AA45WJF6</accession>
<dbReference type="Gene3D" id="3.30.310.100">
    <property type="entry name" value="YugN-like"/>
    <property type="match status" value="1"/>
</dbReference>
<dbReference type="RefSeq" id="WP_102991785.1">
    <property type="nucleotide sequence ID" value="NZ_FXTU01000001.1"/>
</dbReference>
<sequence length="139" mass="15427">MIPIDSTIEGIRLTLGKVEQILAPEGFVLGGGHQYDHGYFDYALDEEAEHGHRYYLRVPVYAVSGVIEMGREDTVVDLGKPFVIKHEFRTGNDPVGDSGVVSALVNQFSKPLPTETADIAPQWVDRARQKVARLESLFT</sequence>
<keyword evidence="2" id="KW-1185">Reference proteome</keyword>
<gene>
    <name evidence="1" type="ORF">SAMN06265361_101415</name>
</gene>
<reference evidence="1" key="1">
    <citation type="submission" date="2017-05" db="EMBL/GenBank/DDBJ databases">
        <authorList>
            <person name="Varghese N."/>
            <person name="Submissions S."/>
        </authorList>
    </citation>
    <scope>NUCLEOTIDE SEQUENCE</scope>
    <source>
        <strain evidence="1">DSM 45262</strain>
    </source>
</reference>
<dbReference type="InterPro" id="IPR014967">
    <property type="entry name" value="Uncharacterised_YugN-like"/>
</dbReference>
<dbReference type="Proteomes" id="UP001157946">
    <property type="component" value="Unassembled WGS sequence"/>
</dbReference>
<proteinExistence type="predicted"/>
<protein>
    <submittedName>
        <fullName evidence="1">YugN-like family protein</fullName>
    </submittedName>
</protein>
<dbReference type="Pfam" id="PF08868">
    <property type="entry name" value="YugN"/>
    <property type="match status" value="1"/>
</dbReference>